<name>M2LIU7_BAUPA</name>
<gene>
    <name evidence="8" type="ORF">BAUCODRAFT_74686</name>
</gene>
<keyword evidence="3" id="KW-0805">Transcription regulation</keyword>
<feature type="domain" description="Zn(2)-C6 fungal-type" evidence="7">
    <location>
        <begin position="65"/>
        <end position="95"/>
    </location>
</feature>
<dbReference type="InterPro" id="IPR036864">
    <property type="entry name" value="Zn2-C6_fun-type_DNA-bd_sf"/>
</dbReference>
<dbReference type="Pfam" id="PF00172">
    <property type="entry name" value="Zn_clus"/>
    <property type="match status" value="1"/>
</dbReference>
<dbReference type="GeneID" id="19116904"/>
<dbReference type="HOGENOM" id="CLU_008335_0_0_1"/>
<evidence type="ECO:0000313" key="9">
    <source>
        <dbReference type="Proteomes" id="UP000011761"/>
    </source>
</evidence>
<dbReference type="InterPro" id="IPR001138">
    <property type="entry name" value="Zn2Cys6_DnaBD"/>
</dbReference>
<keyword evidence="5" id="KW-0539">Nucleus</keyword>
<dbReference type="PANTHER" id="PTHR47338">
    <property type="entry name" value="ZN(II)2CYS6 TRANSCRIPTION FACTOR (EUROFUNG)-RELATED"/>
    <property type="match status" value="1"/>
</dbReference>
<dbReference type="InterPro" id="IPR050815">
    <property type="entry name" value="TF_fung"/>
</dbReference>
<dbReference type="GO" id="GO:0008270">
    <property type="term" value="F:zinc ion binding"/>
    <property type="evidence" value="ECO:0007669"/>
    <property type="project" value="InterPro"/>
</dbReference>
<dbReference type="STRING" id="717646.M2LIU7"/>
<keyword evidence="2" id="KW-0479">Metal-binding</keyword>
<dbReference type="SMART" id="SM00066">
    <property type="entry name" value="GAL4"/>
    <property type="match status" value="1"/>
</dbReference>
<dbReference type="RefSeq" id="XP_007678773.1">
    <property type="nucleotide sequence ID" value="XM_007680583.1"/>
</dbReference>
<organism evidence="8 9">
    <name type="scientific">Baudoinia panamericana (strain UAMH 10762)</name>
    <name type="common">Angels' share fungus</name>
    <name type="synonym">Baudoinia compniacensis (strain UAMH 10762)</name>
    <dbReference type="NCBI Taxonomy" id="717646"/>
    <lineage>
        <taxon>Eukaryota</taxon>
        <taxon>Fungi</taxon>
        <taxon>Dikarya</taxon>
        <taxon>Ascomycota</taxon>
        <taxon>Pezizomycotina</taxon>
        <taxon>Dothideomycetes</taxon>
        <taxon>Dothideomycetidae</taxon>
        <taxon>Mycosphaerellales</taxon>
        <taxon>Teratosphaeriaceae</taxon>
        <taxon>Baudoinia</taxon>
    </lineage>
</organism>
<dbReference type="KEGG" id="bcom:BAUCODRAFT_74686"/>
<dbReference type="InterPro" id="IPR007219">
    <property type="entry name" value="XnlR_reg_dom"/>
</dbReference>
<dbReference type="GO" id="GO:0003677">
    <property type="term" value="F:DNA binding"/>
    <property type="evidence" value="ECO:0007669"/>
    <property type="project" value="InterPro"/>
</dbReference>
<dbReference type="EMBL" id="KB445559">
    <property type="protein sequence ID" value="EMC94122.1"/>
    <property type="molecule type" value="Genomic_DNA"/>
</dbReference>
<evidence type="ECO:0000256" key="6">
    <source>
        <dbReference type="SAM" id="MobiDB-lite"/>
    </source>
</evidence>
<evidence type="ECO:0000256" key="3">
    <source>
        <dbReference type="ARBA" id="ARBA00023015"/>
    </source>
</evidence>
<evidence type="ECO:0000256" key="1">
    <source>
        <dbReference type="ARBA" id="ARBA00004123"/>
    </source>
</evidence>
<evidence type="ECO:0000259" key="7">
    <source>
        <dbReference type="PROSITE" id="PS50048"/>
    </source>
</evidence>
<feature type="compositionally biased region" description="Basic and acidic residues" evidence="6">
    <location>
        <begin position="94"/>
        <end position="112"/>
    </location>
</feature>
<evidence type="ECO:0000313" key="8">
    <source>
        <dbReference type="EMBL" id="EMC94122.1"/>
    </source>
</evidence>
<feature type="region of interest" description="Disordered" evidence="6">
    <location>
        <begin position="94"/>
        <end position="134"/>
    </location>
</feature>
<dbReference type="Proteomes" id="UP000011761">
    <property type="component" value="Unassembled WGS sequence"/>
</dbReference>
<evidence type="ECO:0000256" key="5">
    <source>
        <dbReference type="ARBA" id="ARBA00023242"/>
    </source>
</evidence>
<dbReference type="CDD" id="cd12148">
    <property type="entry name" value="fungal_TF_MHR"/>
    <property type="match status" value="1"/>
</dbReference>
<dbReference type="GO" id="GO:0000981">
    <property type="term" value="F:DNA-binding transcription factor activity, RNA polymerase II-specific"/>
    <property type="evidence" value="ECO:0007669"/>
    <property type="project" value="InterPro"/>
</dbReference>
<evidence type="ECO:0000256" key="2">
    <source>
        <dbReference type="ARBA" id="ARBA00022723"/>
    </source>
</evidence>
<dbReference type="Pfam" id="PF04082">
    <property type="entry name" value="Fungal_trans"/>
    <property type="match status" value="1"/>
</dbReference>
<dbReference type="OrthoDB" id="5426798at2759"/>
<accession>M2LIU7</accession>
<feature type="compositionally biased region" description="Low complexity" evidence="6">
    <location>
        <begin position="125"/>
        <end position="134"/>
    </location>
</feature>
<dbReference type="PROSITE" id="PS00463">
    <property type="entry name" value="ZN2_CY6_FUNGAL_1"/>
    <property type="match status" value="1"/>
</dbReference>
<dbReference type="Gene3D" id="4.10.240.10">
    <property type="entry name" value="Zn(2)-C6 fungal-type DNA-binding domain"/>
    <property type="match status" value="1"/>
</dbReference>
<sequence>MSENAQLCANEPQKKYLGVKDIPNEGTFHVYEGGHRIPTHVDGEQVNPQWGLTKANKPRKRLALACLDCREKKIKCEPGINSCLQCEKAKRTCRNEPNGEHNITKRRSREDPSPPNVPSKKHRSASPSLEPEPASAGVAKVADVAALGPTVFVPDKVLAWEEDPFAVDREVSRHLIDSYFNHVNSGAYCLFPRKRFMDWLTHATDKCQRERTMLYAMLAMGSVFTDDRFSGYGKRCAQVAKDAILATISTSDLPVIQARLVMALYYTGKGASGLARDFAGLAIRACSGSGQSLFTEPAPDAMERLRARGRIEFWLTPEQLVECGRRTFWSCFLLDRYECGTLCAIDLRDIFLRLPCADDCYERGSVSDAPYYNNGIVEPLRTILTPSSAVCPMAWLCLLSAIWGDVLTFSSRMIHRSNDSFREAYEAFYAETQNRLQGWSSRLPEYLHYSEENIRRSMLGGYGIVFVSTHTLYHCILMRLNRYVRYKVVAPETVKRNIRDAHHHAHKLLTMLGAEKAAFAELSSSIPAPAERCDPLLSTPFAGYAAILAIDIVGAGGLETGLRATLDATNNALDCFQTISRCWNSARNQLIDAQTRHLQIRNVLQRPNKTRSGAWLGSQWGIKDPLVEFERHHDCIYPYDEHSREDGYSPMYFDALREGGHRSSPSGSVRVA</sequence>
<dbReference type="OMA" id="MLLYSMM"/>
<dbReference type="SUPFAM" id="SSF57701">
    <property type="entry name" value="Zn2/Cys6 DNA-binding domain"/>
    <property type="match status" value="1"/>
</dbReference>
<dbReference type="GO" id="GO:0006351">
    <property type="term" value="P:DNA-templated transcription"/>
    <property type="evidence" value="ECO:0007669"/>
    <property type="project" value="InterPro"/>
</dbReference>
<dbReference type="eggNOG" id="ENOG502QU1D">
    <property type="taxonomic scope" value="Eukaryota"/>
</dbReference>
<dbReference type="AlphaFoldDB" id="M2LIU7"/>
<keyword evidence="4" id="KW-0804">Transcription</keyword>
<evidence type="ECO:0000256" key="4">
    <source>
        <dbReference type="ARBA" id="ARBA00023163"/>
    </source>
</evidence>
<comment type="subcellular location">
    <subcellularLocation>
        <location evidence="1">Nucleus</location>
    </subcellularLocation>
</comment>
<proteinExistence type="predicted"/>
<dbReference type="CDD" id="cd00067">
    <property type="entry name" value="GAL4"/>
    <property type="match status" value="1"/>
</dbReference>
<reference evidence="8 9" key="1">
    <citation type="journal article" date="2012" name="PLoS Pathog.">
        <title>Diverse lifestyles and strategies of plant pathogenesis encoded in the genomes of eighteen Dothideomycetes fungi.</title>
        <authorList>
            <person name="Ohm R.A."/>
            <person name="Feau N."/>
            <person name="Henrissat B."/>
            <person name="Schoch C.L."/>
            <person name="Horwitz B.A."/>
            <person name="Barry K.W."/>
            <person name="Condon B.J."/>
            <person name="Copeland A.C."/>
            <person name="Dhillon B."/>
            <person name="Glaser F."/>
            <person name="Hesse C.N."/>
            <person name="Kosti I."/>
            <person name="LaButti K."/>
            <person name="Lindquist E.A."/>
            <person name="Lucas S."/>
            <person name="Salamov A.A."/>
            <person name="Bradshaw R.E."/>
            <person name="Ciuffetti L."/>
            <person name="Hamelin R.C."/>
            <person name="Kema G.H.J."/>
            <person name="Lawrence C."/>
            <person name="Scott J.A."/>
            <person name="Spatafora J.W."/>
            <person name="Turgeon B.G."/>
            <person name="de Wit P.J.G.M."/>
            <person name="Zhong S."/>
            <person name="Goodwin S.B."/>
            <person name="Grigoriev I.V."/>
        </authorList>
    </citation>
    <scope>NUCLEOTIDE SEQUENCE [LARGE SCALE GENOMIC DNA]</scope>
    <source>
        <strain evidence="8 9">UAMH 10762</strain>
    </source>
</reference>
<protein>
    <recommendedName>
        <fullName evidence="7">Zn(2)-C6 fungal-type domain-containing protein</fullName>
    </recommendedName>
</protein>
<dbReference type="GO" id="GO:0005634">
    <property type="term" value="C:nucleus"/>
    <property type="evidence" value="ECO:0007669"/>
    <property type="project" value="UniProtKB-SubCell"/>
</dbReference>
<dbReference type="PANTHER" id="PTHR47338:SF11">
    <property type="entry name" value="ZN(II)2CYS6 TRANSCRIPTION FACTOR (EUROFUNG)"/>
    <property type="match status" value="1"/>
</dbReference>
<keyword evidence="9" id="KW-1185">Reference proteome</keyword>
<dbReference type="PROSITE" id="PS50048">
    <property type="entry name" value="ZN2_CY6_FUNGAL_2"/>
    <property type="match status" value="1"/>
</dbReference>